<dbReference type="Proteomes" id="UP000194236">
    <property type="component" value="Unassembled WGS sequence"/>
</dbReference>
<evidence type="ECO:0000256" key="1">
    <source>
        <dbReference type="SAM" id="MobiDB-lite"/>
    </source>
</evidence>
<comment type="caution">
    <text evidence="2">The sequence shown here is derived from an EMBL/GenBank/DDBJ whole genome shotgun (WGS) entry which is preliminary data.</text>
</comment>
<feature type="region of interest" description="Disordered" evidence="1">
    <location>
        <begin position="71"/>
        <end position="126"/>
    </location>
</feature>
<evidence type="ECO:0000313" key="2">
    <source>
        <dbReference type="EMBL" id="OTF69445.1"/>
    </source>
</evidence>
<gene>
    <name evidence="2" type="ORF">BLA29_011809</name>
</gene>
<feature type="compositionally biased region" description="Polar residues" evidence="1">
    <location>
        <begin position="116"/>
        <end position="126"/>
    </location>
</feature>
<accession>A0A1Y3AQI8</accession>
<protein>
    <submittedName>
        <fullName evidence="2">Uncharacterized protein</fullName>
    </submittedName>
</protein>
<keyword evidence="3" id="KW-1185">Reference proteome</keyword>
<feature type="compositionally biased region" description="Polar residues" evidence="1">
    <location>
        <begin position="71"/>
        <end position="100"/>
    </location>
</feature>
<proteinExistence type="predicted"/>
<name>A0A1Y3AQI8_EURMA</name>
<organism evidence="2 3">
    <name type="scientific">Euroglyphus maynei</name>
    <name type="common">Mayne's house dust mite</name>
    <dbReference type="NCBI Taxonomy" id="6958"/>
    <lineage>
        <taxon>Eukaryota</taxon>
        <taxon>Metazoa</taxon>
        <taxon>Ecdysozoa</taxon>
        <taxon>Arthropoda</taxon>
        <taxon>Chelicerata</taxon>
        <taxon>Arachnida</taxon>
        <taxon>Acari</taxon>
        <taxon>Acariformes</taxon>
        <taxon>Sarcoptiformes</taxon>
        <taxon>Astigmata</taxon>
        <taxon>Psoroptidia</taxon>
        <taxon>Analgoidea</taxon>
        <taxon>Pyroglyphidae</taxon>
        <taxon>Pyroglyphinae</taxon>
        <taxon>Euroglyphus</taxon>
    </lineage>
</organism>
<dbReference type="EMBL" id="MUJZ01070472">
    <property type="protein sequence ID" value="OTF69445.1"/>
    <property type="molecule type" value="Genomic_DNA"/>
</dbReference>
<reference evidence="2 3" key="1">
    <citation type="submission" date="2017-03" db="EMBL/GenBank/DDBJ databases">
        <title>Genome Survey of Euroglyphus maynei.</title>
        <authorList>
            <person name="Arlian L.G."/>
            <person name="Morgan M.S."/>
            <person name="Rider S.D."/>
        </authorList>
    </citation>
    <scope>NUCLEOTIDE SEQUENCE [LARGE SCALE GENOMIC DNA]</scope>
    <source>
        <strain evidence="2">Arlian Lab</strain>
        <tissue evidence="2">Whole body</tissue>
    </source>
</reference>
<feature type="non-terminal residue" evidence="2">
    <location>
        <position position="126"/>
    </location>
</feature>
<evidence type="ECO:0000313" key="3">
    <source>
        <dbReference type="Proteomes" id="UP000194236"/>
    </source>
</evidence>
<sequence>MDQIYVNDDDNDEDRLMINMDDNHDETSTALVVEETIKSSTEPLAIVETESSSVNDQSNEIKPFETVPVLTEQQPNEESKTTIEQLPISNDNVVESWQKTDQIEPFTSGEMDAKSEPNNQASISMD</sequence>
<dbReference type="AlphaFoldDB" id="A0A1Y3AQI8"/>